<proteinExistence type="predicted"/>
<dbReference type="Pfam" id="PF13744">
    <property type="entry name" value="HTH_37"/>
    <property type="match status" value="1"/>
</dbReference>
<protein>
    <submittedName>
        <fullName evidence="2">DNA binding protein</fullName>
    </submittedName>
</protein>
<dbReference type="SUPFAM" id="SSF47413">
    <property type="entry name" value="lambda repressor-like DNA-binding domains"/>
    <property type="match status" value="1"/>
</dbReference>
<name>A0A6B9J9D2_9CAUD</name>
<gene>
    <name evidence="2" type="ORF">Kuja_0680</name>
</gene>
<reference evidence="2 3" key="1">
    <citation type="submission" date="2019-11" db="EMBL/GenBank/DDBJ databases">
        <title>Characterization of a novel member of the family Ackermannviridae.</title>
        <authorList>
            <person name="Maina A.N."/>
            <person name="Mwaura F.B."/>
            <person name="Jumba M."/>
        </authorList>
    </citation>
    <scope>NUCLEOTIDE SEQUENCE [LARGE SCALE GENOMIC DNA]</scope>
</reference>
<dbReference type="InterPro" id="IPR001387">
    <property type="entry name" value="Cro/C1-type_HTH"/>
</dbReference>
<dbReference type="GO" id="GO:0003677">
    <property type="term" value="F:DNA binding"/>
    <property type="evidence" value="ECO:0007669"/>
    <property type="project" value="InterPro"/>
</dbReference>
<dbReference type="Proteomes" id="UP000433471">
    <property type="component" value="Segment"/>
</dbReference>
<dbReference type="PROSITE" id="PS50943">
    <property type="entry name" value="HTH_CROC1"/>
    <property type="match status" value="1"/>
</dbReference>
<dbReference type="InterPro" id="IPR010982">
    <property type="entry name" value="Lambda_DNA-bd_dom_sf"/>
</dbReference>
<organism evidence="2 3">
    <name type="scientific">Vibrio phage vB_VchM_Kuja</name>
    <dbReference type="NCBI Taxonomy" id="2686437"/>
    <lineage>
        <taxon>Viruses</taxon>
        <taxon>Duplodnaviria</taxon>
        <taxon>Heunggongvirae</taxon>
        <taxon>Uroviricota</taxon>
        <taxon>Caudoviricetes</taxon>
        <taxon>Pantevenvirales</taxon>
        <taxon>Ackermannviridae</taxon>
        <taxon>Kujavirus</taxon>
        <taxon>Kujavirus kuja</taxon>
    </lineage>
</organism>
<feature type="domain" description="HTH cro/C1-type" evidence="1">
    <location>
        <begin position="40"/>
        <end position="86"/>
    </location>
</feature>
<evidence type="ECO:0000313" key="3">
    <source>
        <dbReference type="Proteomes" id="UP000433471"/>
    </source>
</evidence>
<dbReference type="Gene3D" id="1.10.260.40">
    <property type="entry name" value="lambda repressor-like DNA-binding domains"/>
    <property type="match status" value="1"/>
</dbReference>
<evidence type="ECO:0000313" key="2">
    <source>
        <dbReference type="EMBL" id="QGZ16059.1"/>
    </source>
</evidence>
<sequence>MSTIRNPLELLAQDPIQLSLVSVKSKLMIIITKLIREKCWTQAQAAKEFGISQPRISDLMNGKISKFSIDTLLEILGYLGYLLDIKFNPEDDSNPIKMDIKKTAV</sequence>
<keyword evidence="3" id="KW-1185">Reference proteome</keyword>
<dbReference type="CDD" id="cd00093">
    <property type="entry name" value="HTH_XRE"/>
    <property type="match status" value="1"/>
</dbReference>
<accession>A0A6B9J9D2</accession>
<evidence type="ECO:0000259" key="1">
    <source>
        <dbReference type="PROSITE" id="PS50943"/>
    </source>
</evidence>
<dbReference type="SMART" id="SM00530">
    <property type="entry name" value="HTH_XRE"/>
    <property type="match status" value="1"/>
</dbReference>
<dbReference type="EMBL" id="MN718199">
    <property type="protein sequence ID" value="QGZ16059.1"/>
    <property type="molecule type" value="Genomic_DNA"/>
</dbReference>
<dbReference type="InterPro" id="IPR039554">
    <property type="entry name" value="HigA2-like_HTH"/>
</dbReference>